<evidence type="ECO:0000256" key="3">
    <source>
        <dbReference type="ARBA" id="ARBA00022840"/>
    </source>
</evidence>
<evidence type="ECO:0000313" key="5">
    <source>
        <dbReference type="EMBL" id="MBN3545385.1"/>
    </source>
</evidence>
<protein>
    <submittedName>
        <fullName evidence="5">ABC transporter ATP-binding protein</fullName>
    </submittedName>
</protein>
<feature type="domain" description="ABC transporter" evidence="4">
    <location>
        <begin position="4"/>
        <end position="251"/>
    </location>
</feature>
<sequence>MNLLEIKNLSKDFGGVQAVQDVTFTIQEGSISALIGPNGAGKTTVFNMITGVFPPSNGTIMLHSKKISNKKPHQIAKEGITRTFQNLQLFADMTVIENIMAGMHLLTKTGVWNAGFRLPSAKREEQYIYDKSMQWLMRLNLDQEAYLPAGTLSYGKQRLVEIARAVISHPKLILLDEPMAGLNHNESEKLADLLLEMKKEGQTFLLVEHDMDIVMRVADHIVVLDHGVKIAEGTPDEIQQNDTVIAAYLGSEVTI</sequence>
<organism evidence="5 6">
    <name type="scientific">Fictibacillus barbaricus</name>
    <dbReference type="NCBI Taxonomy" id="182136"/>
    <lineage>
        <taxon>Bacteria</taxon>
        <taxon>Bacillati</taxon>
        <taxon>Bacillota</taxon>
        <taxon>Bacilli</taxon>
        <taxon>Bacillales</taxon>
        <taxon>Fictibacillaceae</taxon>
        <taxon>Fictibacillus</taxon>
    </lineage>
</organism>
<keyword evidence="3 5" id="KW-0067">ATP-binding</keyword>
<dbReference type="InterPro" id="IPR032823">
    <property type="entry name" value="BCA_ABC_TP_C"/>
</dbReference>
<dbReference type="Proteomes" id="UP001319060">
    <property type="component" value="Unassembled WGS sequence"/>
</dbReference>
<reference evidence="5 6" key="1">
    <citation type="submission" date="2021-01" db="EMBL/GenBank/DDBJ databases">
        <title>Genome Sequencing of Type Strains.</title>
        <authorList>
            <person name="Lemaire J.F."/>
            <person name="Inderbitzin P."/>
            <person name="Collins S.B."/>
            <person name="Wespe N."/>
            <person name="Knight-Connoni V."/>
        </authorList>
    </citation>
    <scope>NUCLEOTIDE SEQUENCE [LARGE SCALE GENOMIC DNA]</scope>
    <source>
        <strain evidence="5 6">DSM 14730</strain>
    </source>
</reference>
<dbReference type="SUPFAM" id="SSF52540">
    <property type="entry name" value="P-loop containing nucleoside triphosphate hydrolases"/>
    <property type="match status" value="1"/>
</dbReference>
<evidence type="ECO:0000313" key="6">
    <source>
        <dbReference type="Proteomes" id="UP001319060"/>
    </source>
</evidence>
<keyword evidence="1" id="KW-0813">Transport</keyword>
<dbReference type="PROSITE" id="PS50893">
    <property type="entry name" value="ABC_TRANSPORTER_2"/>
    <property type="match status" value="1"/>
</dbReference>
<dbReference type="InterPro" id="IPR027417">
    <property type="entry name" value="P-loop_NTPase"/>
</dbReference>
<evidence type="ECO:0000259" key="4">
    <source>
        <dbReference type="PROSITE" id="PS50893"/>
    </source>
</evidence>
<keyword evidence="2" id="KW-0547">Nucleotide-binding</keyword>
<comment type="caution">
    <text evidence="5">The sequence shown here is derived from an EMBL/GenBank/DDBJ whole genome shotgun (WGS) entry which is preliminary data.</text>
</comment>
<proteinExistence type="predicted"/>
<dbReference type="Pfam" id="PF00005">
    <property type="entry name" value="ABC_tran"/>
    <property type="match status" value="1"/>
</dbReference>
<dbReference type="InterPro" id="IPR003439">
    <property type="entry name" value="ABC_transporter-like_ATP-bd"/>
</dbReference>
<dbReference type="SMART" id="SM00382">
    <property type="entry name" value="AAA"/>
    <property type="match status" value="1"/>
</dbReference>
<evidence type="ECO:0000256" key="1">
    <source>
        <dbReference type="ARBA" id="ARBA00022448"/>
    </source>
</evidence>
<dbReference type="PANTHER" id="PTHR45772">
    <property type="entry name" value="CONSERVED COMPONENT OF ABC TRANSPORTER FOR NATURAL AMINO ACIDS-RELATED"/>
    <property type="match status" value="1"/>
</dbReference>
<dbReference type="Gene3D" id="3.40.50.300">
    <property type="entry name" value="P-loop containing nucleotide triphosphate hydrolases"/>
    <property type="match status" value="1"/>
</dbReference>
<dbReference type="GO" id="GO:0005524">
    <property type="term" value="F:ATP binding"/>
    <property type="evidence" value="ECO:0007669"/>
    <property type="project" value="UniProtKB-KW"/>
</dbReference>
<dbReference type="EMBL" id="JAFHKS010000042">
    <property type="protein sequence ID" value="MBN3545385.1"/>
    <property type="molecule type" value="Genomic_DNA"/>
</dbReference>
<evidence type="ECO:0000256" key="2">
    <source>
        <dbReference type="ARBA" id="ARBA00022741"/>
    </source>
</evidence>
<dbReference type="PANTHER" id="PTHR45772:SF9">
    <property type="entry name" value="CONSERVED COMPONENT OF ABC TRANSPORTER FOR NATURAL AMINO ACIDS"/>
    <property type="match status" value="1"/>
</dbReference>
<name>A0ABS2ZBT2_9BACL</name>
<dbReference type="RefSeq" id="WP_188403008.1">
    <property type="nucleotide sequence ID" value="NZ_BMCE01000002.1"/>
</dbReference>
<keyword evidence="6" id="KW-1185">Reference proteome</keyword>
<accession>A0ABS2ZBT2</accession>
<dbReference type="CDD" id="cd03219">
    <property type="entry name" value="ABC_Mj1267_LivG_branched"/>
    <property type="match status" value="1"/>
</dbReference>
<gene>
    <name evidence="5" type="ORF">JYA64_08765</name>
</gene>
<dbReference type="Pfam" id="PF12399">
    <property type="entry name" value="BCA_ABC_TP_C"/>
    <property type="match status" value="1"/>
</dbReference>
<dbReference type="InterPro" id="IPR051120">
    <property type="entry name" value="ABC_AA/LPS_Transport"/>
</dbReference>
<dbReference type="InterPro" id="IPR003593">
    <property type="entry name" value="AAA+_ATPase"/>
</dbReference>